<evidence type="ECO:0000259" key="1">
    <source>
        <dbReference type="SMART" id="SM00986"/>
    </source>
</evidence>
<dbReference type="InterPro" id="IPR047124">
    <property type="entry name" value="HI_0220.2"/>
</dbReference>
<reference evidence="3" key="1">
    <citation type="submission" date="2016-10" db="EMBL/GenBank/DDBJ databases">
        <authorList>
            <person name="Varghese N."/>
            <person name="Submissions S."/>
        </authorList>
    </citation>
    <scope>NUCLEOTIDE SEQUENCE [LARGE SCALE GENOMIC DNA]</scope>
    <source>
        <strain evidence="3">CGMCC 1.9127</strain>
    </source>
</reference>
<dbReference type="InterPro" id="IPR005122">
    <property type="entry name" value="Uracil-DNA_glycosylase-like"/>
</dbReference>
<dbReference type="Gene3D" id="3.40.470.10">
    <property type="entry name" value="Uracil-DNA glycosylase-like domain"/>
    <property type="match status" value="1"/>
</dbReference>
<dbReference type="EMBL" id="FOBI01000019">
    <property type="protein sequence ID" value="SEL73495.1"/>
    <property type="molecule type" value="Genomic_DNA"/>
</dbReference>
<dbReference type="CDD" id="cd10033">
    <property type="entry name" value="UDG_like"/>
    <property type="match status" value="1"/>
</dbReference>
<dbReference type="PANTHER" id="PTHR42160:SF1">
    <property type="entry name" value="URACIL-DNA GLYCOSYLASE SUPERFAMILY PROTEIN"/>
    <property type="match status" value="1"/>
</dbReference>
<proteinExistence type="predicted"/>
<evidence type="ECO:0000313" key="3">
    <source>
        <dbReference type="Proteomes" id="UP000199297"/>
    </source>
</evidence>
<dbReference type="PANTHER" id="PTHR42160">
    <property type="entry name" value="URACIL-DNA GLYCOSYLASE SUPERFAMILY PROTEIN"/>
    <property type="match status" value="1"/>
</dbReference>
<organism evidence="2 3">
    <name type="scientific">Colwellia chukchiensis</name>
    <dbReference type="NCBI Taxonomy" id="641665"/>
    <lineage>
        <taxon>Bacteria</taxon>
        <taxon>Pseudomonadati</taxon>
        <taxon>Pseudomonadota</taxon>
        <taxon>Gammaproteobacteria</taxon>
        <taxon>Alteromonadales</taxon>
        <taxon>Colwelliaceae</taxon>
        <taxon>Colwellia</taxon>
    </lineage>
</organism>
<dbReference type="SMART" id="SM00986">
    <property type="entry name" value="UDG"/>
    <property type="match status" value="1"/>
</dbReference>
<feature type="domain" description="Uracil-DNA glycosylase-like" evidence="1">
    <location>
        <begin position="29"/>
        <end position="190"/>
    </location>
</feature>
<name>A0A1H7SLW8_9GAMM</name>
<evidence type="ECO:0000313" key="2">
    <source>
        <dbReference type="EMBL" id="SEL73495.1"/>
    </source>
</evidence>
<protein>
    <submittedName>
        <fullName evidence="2">Uracil-DNA glycosylase, family 4</fullName>
    </submittedName>
</protein>
<dbReference type="Pfam" id="PF03167">
    <property type="entry name" value="UDG"/>
    <property type="match status" value="1"/>
</dbReference>
<dbReference type="STRING" id="641665.GCA_002104455_01410"/>
<dbReference type="InterPro" id="IPR036895">
    <property type="entry name" value="Uracil-DNA_glycosylase-like_sf"/>
</dbReference>
<dbReference type="SMART" id="SM00987">
    <property type="entry name" value="UreE_C"/>
    <property type="match status" value="1"/>
</dbReference>
<dbReference type="AlphaFoldDB" id="A0A1H7SLW8"/>
<dbReference type="Proteomes" id="UP000199297">
    <property type="component" value="Unassembled WGS sequence"/>
</dbReference>
<gene>
    <name evidence="2" type="ORF">SAMN05216262_11956</name>
</gene>
<sequence>MSENFNQLVNNVRQCTLCEDSLALGANPVIQISTNAKILIAGQAPGLKVHRSSIPFMDQSGDRLRAWLKVEQKTFYDPTLFAILPMGFCYPGRGKSGDLAPIGACAKQWREKLLAHLTQLELIIAIGSYAQNYHLGTRKKVNLTQTVKSWQSYTENTRLPILPLPHPSPRNNIWLKKNPWFEQDVLPYLQHKIKNIV</sequence>
<dbReference type="SUPFAM" id="SSF52141">
    <property type="entry name" value="Uracil-DNA glycosylase-like"/>
    <property type="match status" value="1"/>
</dbReference>
<keyword evidence="3" id="KW-1185">Reference proteome</keyword>
<accession>A0A1H7SLW8</accession>